<feature type="domain" description="FAD dependent oxidoreductase" evidence="7">
    <location>
        <begin position="3"/>
        <end position="338"/>
    </location>
</feature>
<comment type="caution">
    <text evidence="8">The sequence shown here is derived from an EMBL/GenBank/DDBJ whole genome shotgun (WGS) entry which is preliminary data.</text>
</comment>
<feature type="binding site" evidence="6">
    <location>
        <position position="297"/>
    </location>
    <ligand>
        <name>D-dopa</name>
        <dbReference type="ChEBI" id="CHEBI:149689"/>
    </ligand>
</feature>
<dbReference type="PIRSF" id="PIRSF000189">
    <property type="entry name" value="D-aa_oxidase"/>
    <property type="match status" value="1"/>
</dbReference>
<dbReference type="GO" id="GO:0071949">
    <property type="term" value="F:FAD binding"/>
    <property type="evidence" value="ECO:0007669"/>
    <property type="project" value="InterPro"/>
</dbReference>
<gene>
    <name evidence="8" type="ORF">CBYS24578_00012621</name>
</gene>
<keyword evidence="9" id="KW-1185">Reference proteome</keyword>
<dbReference type="SUPFAM" id="SSF54373">
    <property type="entry name" value="FAD-linked reductases, C-terminal domain"/>
    <property type="match status" value="1"/>
</dbReference>
<evidence type="ECO:0000313" key="8">
    <source>
        <dbReference type="EMBL" id="CAG9986329.1"/>
    </source>
</evidence>
<dbReference type="SUPFAM" id="SSF51971">
    <property type="entry name" value="Nucleotide-binding domain"/>
    <property type="match status" value="1"/>
</dbReference>
<accession>A0A9N9UE84</accession>
<evidence type="ECO:0000256" key="6">
    <source>
        <dbReference type="PIRSR" id="PIRSR000189-1"/>
    </source>
</evidence>
<evidence type="ECO:0000259" key="7">
    <source>
        <dbReference type="Pfam" id="PF01266"/>
    </source>
</evidence>
<dbReference type="Gene3D" id="3.40.50.720">
    <property type="entry name" value="NAD(P)-binding Rossmann-like Domain"/>
    <property type="match status" value="1"/>
</dbReference>
<dbReference type="GO" id="GO:0003884">
    <property type="term" value="F:D-amino-acid oxidase activity"/>
    <property type="evidence" value="ECO:0007669"/>
    <property type="project" value="InterPro"/>
</dbReference>
<dbReference type="Gene3D" id="3.30.9.10">
    <property type="entry name" value="D-Amino Acid Oxidase, subunit A, domain 2"/>
    <property type="match status" value="1"/>
</dbReference>
<evidence type="ECO:0000256" key="2">
    <source>
        <dbReference type="ARBA" id="ARBA00006730"/>
    </source>
</evidence>
<reference evidence="8 9" key="2">
    <citation type="submission" date="2021-10" db="EMBL/GenBank/DDBJ databases">
        <authorList>
            <person name="Piombo E."/>
        </authorList>
    </citation>
    <scope>NUCLEOTIDE SEQUENCE [LARGE SCALE GENOMIC DNA]</scope>
</reference>
<feature type="binding site" evidence="6">
    <location>
        <position position="324"/>
    </location>
    <ligand>
        <name>D-dopa</name>
        <dbReference type="ChEBI" id="CHEBI:149689"/>
    </ligand>
</feature>
<comment type="similarity">
    <text evidence="2">Belongs to the DAMOX/DASOX family.</text>
</comment>
<dbReference type="PANTHER" id="PTHR11530">
    <property type="entry name" value="D-AMINO ACID OXIDASE"/>
    <property type="match status" value="1"/>
</dbReference>
<organism evidence="8 9">
    <name type="scientific">Clonostachys byssicola</name>
    <dbReference type="NCBI Taxonomy" id="160290"/>
    <lineage>
        <taxon>Eukaryota</taxon>
        <taxon>Fungi</taxon>
        <taxon>Dikarya</taxon>
        <taxon>Ascomycota</taxon>
        <taxon>Pezizomycotina</taxon>
        <taxon>Sordariomycetes</taxon>
        <taxon>Hypocreomycetidae</taxon>
        <taxon>Hypocreales</taxon>
        <taxon>Bionectriaceae</taxon>
        <taxon>Clonostachys</taxon>
    </lineage>
</organism>
<dbReference type="GO" id="GO:0005737">
    <property type="term" value="C:cytoplasm"/>
    <property type="evidence" value="ECO:0007669"/>
    <property type="project" value="TreeGrafter"/>
</dbReference>
<dbReference type="OrthoDB" id="2015447at2759"/>
<evidence type="ECO:0000256" key="1">
    <source>
        <dbReference type="ARBA" id="ARBA00001974"/>
    </source>
</evidence>
<evidence type="ECO:0000256" key="4">
    <source>
        <dbReference type="ARBA" id="ARBA00022827"/>
    </source>
</evidence>
<evidence type="ECO:0000256" key="5">
    <source>
        <dbReference type="ARBA" id="ARBA00023002"/>
    </source>
</evidence>
<sequence length="353" mass="39077">MARITVVGAGITGLAIAAQLSRNHEITVVAKNLPGDEPTTEWASPWAGANFVAGYCSSPCDRRRQRDTFSELWRLASRFPESSVKKITMEEFFNGERTGDDLWFREFVPDVCDAEDLRKGADLDSFASSQTTSFQKGPMGDTPVYTTIVLNPDIFLPWMKRNLENSGVKFKRLDLSSLSDARHLGHDVLVNATGLGPRDLADVQDKGMLFLKGQIMIVKSDYKKTMMRDDGETYTYVIPRLDGTVIMGGIRDPDISNTKVDLEVDKDIARRVNKTLPEHFSADPADYGIVGHNVGIRPYRSTGMRIEKEVKEGQNIVHAYGITGGAYIFGFGVAREAAGLVDEFLFPAGKARL</sequence>
<reference evidence="9" key="1">
    <citation type="submission" date="2019-06" db="EMBL/GenBank/DDBJ databases">
        <authorList>
            <person name="Broberg M."/>
        </authorList>
    </citation>
    <scope>NUCLEOTIDE SEQUENCE [LARGE SCALE GENOMIC DNA]</scope>
</reference>
<dbReference type="GO" id="GO:0019478">
    <property type="term" value="P:D-amino acid catabolic process"/>
    <property type="evidence" value="ECO:0007669"/>
    <property type="project" value="TreeGrafter"/>
</dbReference>
<dbReference type="EMBL" id="CABFNO020001404">
    <property type="protein sequence ID" value="CAG9986329.1"/>
    <property type="molecule type" value="Genomic_DNA"/>
</dbReference>
<name>A0A9N9UE84_9HYPO</name>
<dbReference type="Pfam" id="PF01266">
    <property type="entry name" value="DAO"/>
    <property type="match status" value="1"/>
</dbReference>
<dbReference type="PANTHER" id="PTHR11530:SF11">
    <property type="entry name" value="D-ASPARTATE OXIDASE"/>
    <property type="match status" value="1"/>
</dbReference>
<feature type="binding site" evidence="6">
    <location>
        <position position="193"/>
    </location>
    <ligand>
        <name>FAD</name>
        <dbReference type="ChEBI" id="CHEBI:57692"/>
    </ligand>
</feature>
<proteinExistence type="inferred from homology"/>
<dbReference type="Proteomes" id="UP000754883">
    <property type="component" value="Unassembled WGS sequence"/>
</dbReference>
<protein>
    <recommendedName>
        <fullName evidence="7">FAD dependent oxidoreductase domain-containing protein</fullName>
    </recommendedName>
</protein>
<keyword evidence="4 6" id="KW-0274">FAD</keyword>
<dbReference type="InterPro" id="IPR023209">
    <property type="entry name" value="DAO"/>
</dbReference>
<evidence type="ECO:0000313" key="9">
    <source>
        <dbReference type="Proteomes" id="UP000754883"/>
    </source>
</evidence>
<evidence type="ECO:0000256" key="3">
    <source>
        <dbReference type="ARBA" id="ARBA00022630"/>
    </source>
</evidence>
<dbReference type="AlphaFoldDB" id="A0A9N9UE84"/>
<dbReference type="InterPro" id="IPR006076">
    <property type="entry name" value="FAD-dep_OxRdtase"/>
</dbReference>
<comment type="cofactor">
    <cofactor evidence="1 6">
        <name>FAD</name>
        <dbReference type="ChEBI" id="CHEBI:57692"/>
    </cofactor>
</comment>
<keyword evidence="5" id="KW-0560">Oxidoreductase</keyword>
<keyword evidence="3" id="KW-0285">Flavoprotein</keyword>